<evidence type="ECO:0000313" key="2">
    <source>
        <dbReference type="Proteomes" id="UP000829685"/>
    </source>
</evidence>
<name>A0A9P9WF85_9PEZI</name>
<sequence length="423" mass="46525">MIAKSPSREPLRQSDEHGTPHGVLLAATWTPPSIGAQHAQAISSRVEDEDLFNLLYDDAAMVDFDISTIDSFSAPSGSPTEILLSQQVEDTSRVLVDPTHIFNIDDPADSRNLKQVTSTLDLNQWMELENRHSNPNCLGTGSSGVNFPVSDLGYKPAIRMQQLMQLGSLMYELQSKYSHSENDGLTTSIETFPADLAGKVLQAADEFLQCLRHFFLSEEAISPLINGSSTANYSSEEVTNNGLSGNHQMFSDTVSRSSIYRSSASPEWQYRRVHPVDKPTALQLIANYLRLLQLFILLYSRVCHYISCAGSDLRQAKPIWDDLSIGGAPLNQFADFQIKFVLQVAAKLLGEVEAALGLHEGCRVSKKPAAEGSGILCMNVTAHFVEMCMSEVSTETEQGRGAIGKLRDLIECAMDMLDAAVWF</sequence>
<keyword evidence="2" id="KW-1185">Reference proteome</keyword>
<organism evidence="1 2">
    <name type="scientific">Neoarthrinium moseri</name>
    <dbReference type="NCBI Taxonomy" id="1658444"/>
    <lineage>
        <taxon>Eukaryota</taxon>
        <taxon>Fungi</taxon>
        <taxon>Dikarya</taxon>
        <taxon>Ascomycota</taxon>
        <taxon>Pezizomycotina</taxon>
        <taxon>Sordariomycetes</taxon>
        <taxon>Xylariomycetidae</taxon>
        <taxon>Amphisphaeriales</taxon>
        <taxon>Apiosporaceae</taxon>
        <taxon>Neoarthrinium</taxon>
    </lineage>
</organism>
<accession>A0A9P9WF85</accession>
<comment type="caution">
    <text evidence="1">The sequence shown here is derived from an EMBL/GenBank/DDBJ whole genome shotgun (WGS) entry which is preliminary data.</text>
</comment>
<dbReference type="EMBL" id="JAFIMR010000032">
    <property type="protein sequence ID" value="KAI1860182.1"/>
    <property type="molecule type" value="Genomic_DNA"/>
</dbReference>
<proteinExistence type="predicted"/>
<reference evidence="1" key="1">
    <citation type="submission" date="2021-03" db="EMBL/GenBank/DDBJ databases">
        <title>Revisited historic fungal species revealed as producer of novel bioactive compounds through whole genome sequencing and comparative genomics.</title>
        <authorList>
            <person name="Vignolle G.A."/>
            <person name="Hochenegger N."/>
            <person name="Mach R.L."/>
            <person name="Mach-Aigner A.R."/>
            <person name="Javad Rahimi M."/>
            <person name="Salim K.A."/>
            <person name="Chan C.M."/>
            <person name="Lim L.B.L."/>
            <person name="Cai F."/>
            <person name="Druzhinina I.S."/>
            <person name="U'Ren J.M."/>
            <person name="Derntl C."/>
        </authorList>
    </citation>
    <scope>NUCLEOTIDE SEQUENCE</scope>
    <source>
        <strain evidence="1">TUCIM 5799</strain>
    </source>
</reference>
<evidence type="ECO:0000313" key="1">
    <source>
        <dbReference type="EMBL" id="KAI1860182.1"/>
    </source>
</evidence>
<gene>
    <name evidence="1" type="ORF">JX265_010106</name>
</gene>
<dbReference type="AlphaFoldDB" id="A0A9P9WF85"/>
<protein>
    <submittedName>
        <fullName evidence="1">Uncharacterized protein</fullName>
    </submittedName>
</protein>
<dbReference type="Proteomes" id="UP000829685">
    <property type="component" value="Unassembled WGS sequence"/>
</dbReference>